<keyword evidence="2" id="KW-1185">Reference proteome</keyword>
<dbReference type="Proteomes" id="UP001497382">
    <property type="component" value="Unassembled WGS sequence"/>
</dbReference>
<protein>
    <submittedName>
        <fullName evidence="1">Uncharacterized protein</fullName>
    </submittedName>
</protein>
<reference evidence="1 2" key="1">
    <citation type="submission" date="2024-04" db="EMBL/GenBank/DDBJ databases">
        <authorList>
            <person name="Rising A."/>
            <person name="Reimegard J."/>
            <person name="Sonavane S."/>
            <person name="Akerstrom W."/>
            <person name="Nylinder S."/>
            <person name="Hedman E."/>
            <person name="Kallberg Y."/>
        </authorList>
    </citation>
    <scope>NUCLEOTIDE SEQUENCE [LARGE SCALE GENOMIC DNA]</scope>
</reference>
<comment type="caution">
    <text evidence="1">The sequence shown here is derived from an EMBL/GenBank/DDBJ whole genome shotgun (WGS) entry which is preliminary data.</text>
</comment>
<gene>
    <name evidence="1" type="ORF">LARSCL_LOCUS7040</name>
</gene>
<proteinExistence type="predicted"/>
<dbReference type="AlphaFoldDB" id="A0AAV1ZPX6"/>
<dbReference type="EMBL" id="CAXIEN010000070">
    <property type="protein sequence ID" value="CAL1273705.1"/>
    <property type="molecule type" value="Genomic_DNA"/>
</dbReference>
<sequence length="72" mass="8425">MQMLPYPSSSLDVTKDISLGCIGMFSVFIQYLRVCRNQITVTTDHWCSKVEYHFEDATKLDLILTLWFEKNC</sequence>
<evidence type="ECO:0000313" key="2">
    <source>
        <dbReference type="Proteomes" id="UP001497382"/>
    </source>
</evidence>
<organism evidence="1 2">
    <name type="scientific">Larinioides sclopetarius</name>
    <dbReference type="NCBI Taxonomy" id="280406"/>
    <lineage>
        <taxon>Eukaryota</taxon>
        <taxon>Metazoa</taxon>
        <taxon>Ecdysozoa</taxon>
        <taxon>Arthropoda</taxon>
        <taxon>Chelicerata</taxon>
        <taxon>Arachnida</taxon>
        <taxon>Araneae</taxon>
        <taxon>Araneomorphae</taxon>
        <taxon>Entelegynae</taxon>
        <taxon>Araneoidea</taxon>
        <taxon>Araneidae</taxon>
        <taxon>Larinioides</taxon>
    </lineage>
</organism>
<name>A0AAV1ZPX6_9ARAC</name>
<evidence type="ECO:0000313" key="1">
    <source>
        <dbReference type="EMBL" id="CAL1273705.1"/>
    </source>
</evidence>
<accession>A0AAV1ZPX6</accession>